<comment type="caution">
    <text evidence="1">The sequence shown here is derived from an EMBL/GenBank/DDBJ whole genome shotgun (WGS) entry which is preliminary data.</text>
</comment>
<organism evidence="1 2">
    <name type="scientific">Symmachiella macrocystis</name>
    <dbReference type="NCBI Taxonomy" id="2527985"/>
    <lineage>
        <taxon>Bacteria</taxon>
        <taxon>Pseudomonadati</taxon>
        <taxon>Planctomycetota</taxon>
        <taxon>Planctomycetia</taxon>
        <taxon>Planctomycetales</taxon>
        <taxon>Planctomycetaceae</taxon>
        <taxon>Symmachiella</taxon>
    </lineage>
</organism>
<proteinExistence type="predicted"/>
<reference evidence="1 2" key="1">
    <citation type="submission" date="2019-02" db="EMBL/GenBank/DDBJ databases">
        <title>Deep-cultivation of Planctomycetes and their phenomic and genomic characterization uncovers novel biology.</title>
        <authorList>
            <person name="Wiegand S."/>
            <person name="Jogler M."/>
            <person name="Boedeker C."/>
            <person name="Pinto D."/>
            <person name="Vollmers J."/>
            <person name="Rivas-Marin E."/>
            <person name="Kohn T."/>
            <person name="Peeters S.H."/>
            <person name="Heuer A."/>
            <person name="Rast P."/>
            <person name="Oberbeckmann S."/>
            <person name="Bunk B."/>
            <person name="Jeske O."/>
            <person name="Meyerdierks A."/>
            <person name="Storesund J.E."/>
            <person name="Kallscheuer N."/>
            <person name="Luecker S."/>
            <person name="Lage O.M."/>
            <person name="Pohl T."/>
            <person name="Merkel B.J."/>
            <person name="Hornburger P."/>
            <person name="Mueller R.-W."/>
            <person name="Bruemmer F."/>
            <person name="Labrenz M."/>
            <person name="Spormann A.M."/>
            <person name="Op Den Camp H."/>
            <person name="Overmann J."/>
            <person name="Amann R."/>
            <person name="Jetten M.S.M."/>
            <person name="Mascher T."/>
            <person name="Medema M.H."/>
            <person name="Devos D.P."/>
            <person name="Kaster A.-K."/>
            <person name="Ovreas L."/>
            <person name="Rohde M."/>
            <person name="Galperin M.Y."/>
            <person name="Jogler C."/>
        </authorList>
    </citation>
    <scope>NUCLEOTIDE SEQUENCE [LARGE SCALE GENOMIC DNA]</scope>
    <source>
        <strain evidence="1 2">CA54</strain>
    </source>
</reference>
<gene>
    <name evidence="1" type="ORF">CA54_19420</name>
</gene>
<evidence type="ECO:0000313" key="1">
    <source>
        <dbReference type="EMBL" id="TWU13116.1"/>
    </source>
</evidence>
<accession>A0A5C6BPC0</accession>
<keyword evidence="2" id="KW-1185">Reference proteome</keyword>
<sequence length="64" mass="6966">MSSCLKQIIQPMPCLSVPTEVASRSGEGNCVGGLVVIFLINQLQWSVGCDRIEVCLKLFGILRD</sequence>
<dbReference type="AlphaFoldDB" id="A0A5C6BPC0"/>
<dbReference type="Proteomes" id="UP000320735">
    <property type="component" value="Unassembled WGS sequence"/>
</dbReference>
<protein>
    <submittedName>
        <fullName evidence="1">Uncharacterized protein</fullName>
    </submittedName>
</protein>
<name>A0A5C6BPC0_9PLAN</name>
<evidence type="ECO:0000313" key="2">
    <source>
        <dbReference type="Proteomes" id="UP000320735"/>
    </source>
</evidence>
<dbReference type="EMBL" id="SJPP01000001">
    <property type="protein sequence ID" value="TWU13116.1"/>
    <property type="molecule type" value="Genomic_DNA"/>
</dbReference>